<dbReference type="EMBL" id="OU594952">
    <property type="protein sequence ID" value="CAG9279406.1"/>
    <property type="molecule type" value="Genomic_DNA"/>
</dbReference>
<proteinExistence type="predicted"/>
<dbReference type="AlphaFoldDB" id="A0A8J9X073"/>
<evidence type="ECO:0000256" key="1">
    <source>
        <dbReference type="SAM" id="MobiDB-lite"/>
    </source>
</evidence>
<dbReference type="SUPFAM" id="SSF52266">
    <property type="entry name" value="SGNH hydrolase"/>
    <property type="match status" value="1"/>
</dbReference>
<evidence type="ECO:0008006" key="4">
    <source>
        <dbReference type="Google" id="ProtNLM"/>
    </source>
</evidence>
<gene>
    <name evidence="3" type="ORF">PTTT1_LOCUS9987</name>
</gene>
<reference evidence="3" key="1">
    <citation type="submission" date="2022-02" db="EMBL/GenBank/DDBJ databases">
        <authorList>
            <person name="Giguere J D."/>
        </authorList>
    </citation>
    <scope>NUCLEOTIDE SEQUENCE</scope>
    <source>
        <strain evidence="3">CCAP 1055/1</strain>
    </source>
</reference>
<keyword evidence="2" id="KW-0732">Signal</keyword>
<evidence type="ECO:0000313" key="3">
    <source>
        <dbReference type="EMBL" id="CAG9279406.1"/>
    </source>
</evidence>
<evidence type="ECO:0000256" key="2">
    <source>
        <dbReference type="SAM" id="SignalP"/>
    </source>
</evidence>
<protein>
    <recommendedName>
        <fullName evidence="4">DUF4886 domain-containing protein</fullName>
    </recommendedName>
</protein>
<dbReference type="InterPro" id="IPR036514">
    <property type="entry name" value="SGNH_hydro_sf"/>
</dbReference>
<dbReference type="Proteomes" id="UP000836788">
    <property type="component" value="Chromosome 11"/>
</dbReference>
<feature type="chain" id="PRO_5035452942" description="DUF4886 domain-containing protein" evidence="2">
    <location>
        <begin position="20"/>
        <end position="509"/>
    </location>
</feature>
<feature type="signal peptide" evidence="2">
    <location>
        <begin position="1"/>
        <end position="19"/>
    </location>
</feature>
<dbReference type="Gene3D" id="2.60.120.260">
    <property type="entry name" value="Galactose-binding domain-like"/>
    <property type="match status" value="1"/>
</dbReference>
<dbReference type="Gene3D" id="3.40.50.1110">
    <property type="entry name" value="SGNH hydrolase"/>
    <property type="match status" value="1"/>
</dbReference>
<organism evidence="3">
    <name type="scientific">Phaeodactylum tricornutum</name>
    <name type="common">Diatom</name>
    <dbReference type="NCBI Taxonomy" id="2850"/>
    <lineage>
        <taxon>Eukaryota</taxon>
        <taxon>Sar</taxon>
        <taxon>Stramenopiles</taxon>
        <taxon>Ochrophyta</taxon>
        <taxon>Bacillariophyta</taxon>
        <taxon>Bacillariophyceae</taxon>
        <taxon>Bacillariophycidae</taxon>
        <taxon>Naviculales</taxon>
        <taxon>Phaeodactylaceae</taxon>
        <taxon>Phaeodactylum</taxon>
    </lineage>
</organism>
<accession>A0A8J9X073</accession>
<feature type="region of interest" description="Disordered" evidence="1">
    <location>
        <begin position="293"/>
        <end position="329"/>
    </location>
</feature>
<name>A0A8J9X073_PHATR</name>
<sequence length="509" mass="56922">MGYLSEIIVVLLSLRSIVATDTMNLLMVGNSYTARNNLSHMLSSLLGEGLSSDNIQVSRNTKGGASLTTHLQEADGTAGDTGLRQSLVSNPKPWDFVVLQDQSQIPGYYEVSGFFDQSLQSAVKLNELIEDTGAETIFFLTWGRRDGDSRNHWIFPDFPTMQERLIEGYRQFAEATSSETRRTTVAPVGPAFQIIYDRYLELRMDPLDSESNFYNLYSSDGSHPSRSGTYLAACVLYATVTGKDPSALKYRPTGISNDLQDMLQSVAAFAVMGKSFDFDTVVGYMEQEIAVSESPSPSFSGAAPTPRPTRRPTRAPSLRPISPPPKSWDDECSSLVENSNMELGHEGFWYAQGVSDVIDTSGYKSALAIRSINRNREWDGPAYMMNSSKDRNCMVQGSTWQITASLQMIDPKTERGAECELSSGGRKNDCPGLRFRFRDSRWDLQEFRLQEYAGDAWNPNGFNQFKVEFTVPKNSDTWHGEIRNIVVFFADFPAYLDLVIDDFNIVRVQ</sequence>